<feature type="compositionally biased region" description="Pro residues" evidence="4">
    <location>
        <begin position="260"/>
        <end position="277"/>
    </location>
</feature>
<reference evidence="6 7" key="1">
    <citation type="submission" date="2024-06" db="EMBL/GenBank/DDBJ databases">
        <title>The Natural Products Discovery Center: Release of the First 8490 Sequenced Strains for Exploring Actinobacteria Biosynthetic Diversity.</title>
        <authorList>
            <person name="Kalkreuter E."/>
            <person name="Kautsar S.A."/>
            <person name="Yang D."/>
            <person name="Bader C.D."/>
            <person name="Teijaro C.N."/>
            <person name="Fluegel L."/>
            <person name="Davis C.M."/>
            <person name="Simpson J.R."/>
            <person name="Lauterbach L."/>
            <person name="Steele A.D."/>
            <person name="Gui C."/>
            <person name="Meng S."/>
            <person name="Li G."/>
            <person name="Viehrig K."/>
            <person name="Ye F."/>
            <person name="Su P."/>
            <person name="Kiefer A.F."/>
            <person name="Nichols A."/>
            <person name="Cepeda A.J."/>
            <person name="Yan W."/>
            <person name="Fan B."/>
            <person name="Jiang Y."/>
            <person name="Adhikari A."/>
            <person name="Zheng C.-J."/>
            <person name="Schuster L."/>
            <person name="Cowan T.M."/>
            <person name="Smanski M.J."/>
            <person name="Chevrette M.G."/>
            <person name="De Carvalho L.P.S."/>
            <person name="Shen B."/>
        </authorList>
    </citation>
    <scope>NUCLEOTIDE SEQUENCE [LARGE SCALE GENOMIC DNA]</scope>
    <source>
        <strain evidence="6 7">NPDC006286</strain>
    </source>
</reference>
<keyword evidence="7" id="KW-1185">Reference proteome</keyword>
<dbReference type="SUPFAM" id="SSF46894">
    <property type="entry name" value="C-terminal effector domain of the bipartite response regulators"/>
    <property type="match status" value="1"/>
</dbReference>
<dbReference type="PANTHER" id="PTHR47691:SF3">
    <property type="entry name" value="HTH-TYPE TRANSCRIPTIONAL REGULATOR RV0890C-RELATED"/>
    <property type="match status" value="1"/>
</dbReference>
<dbReference type="Gene3D" id="1.25.40.10">
    <property type="entry name" value="Tetratricopeptide repeat domain"/>
    <property type="match status" value="1"/>
</dbReference>
<evidence type="ECO:0000256" key="2">
    <source>
        <dbReference type="ARBA" id="ARBA00023125"/>
    </source>
</evidence>
<feature type="DNA-binding region" description="OmpR/PhoB-type" evidence="3">
    <location>
        <begin position="1"/>
        <end position="101"/>
    </location>
</feature>
<dbReference type="InterPro" id="IPR036388">
    <property type="entry name" value="WH-like_DNA-bd_sf"/>
</dbReference>
<gene>
    <name evidence="6" type="ORF">ABZ071_19630</name>
</gene>
<dbReference type="RefSeq" id="WP_355665828.1">
    <property type="nucleotide sequence ID" value="NZ_JBEXRX010000060.1"/>
</dbReference>
<evidence type="ECO:0000256" key="1">
    <source>
        <dbReference type="ARBA" id="ARBA00005820"/>
    </source>
</evidence>
<evidence type="ECO:0000256" key="3">
    <source>
        <dbReference type="PROSITE-ProRule" id="PRU01091"/>
    </source>
</evidence>
<evidence type="ECO:0000313" key="6">
    <source>
        <dbReference type="EMBL" id="MEU0154101.1"/>
    </source>
</evidence>
<dbReference type="InterPro" id="IPR027417">
    <property type="entry name" value="P-loop_NTPase"/>
</dbReference>
<dbReference type="InterPro" id="IPR011990">
    <property type="entry name" value="TPR-like_helical_dom_sf"/>
</dbReference>
<dbReference type="PROSITE" id="PS51755">
    <property type="entry name" value="OMPR_PHOB"/>
    <property type="match status" value="1"/>
</dbReference>
<accession>A0ABV2VMS6</accession>
<dbReference type="Pfam" id="PF13401">
    <property type="entry name" value="AAA_22"/>
    <property type="match status" value="1"/>
</dbReference>
<dbReference type="InterPro" id="IPR049945">
    <property type="entry name" value="AAA_22"/>
</dbReference>
<comment type="similarity">
    <text evidence="1">Belongs to the AfsR/DnrI/RedD regulatory family.</text>
</comment>
<sequence>MKRQLSVTVLGTVQVHDGTAPVDLGPSKQRALLALLALQVGENIPVGTLTLALWGDNPPPSGSHLLHTYVARLRRALEPGSPRHGRTNVIASSPRAYRLQLYADQVDLTRFRRLAEAARELVRRDRRSAAFELLVAAVNIWTDPDLTDLRTLLPGEEAVAALRREWVTASLDLVTLGLELDRPAEVLATAEHLAAAEPLHEAVQARHLTVLARTGRRAAALDRFAGIRARLAAELGIEPGPELTAAHRELRDGPTAARPAVPPPGCVASRPRPPWRGPRPGATELIGRETDLARLTGLLADHRVVTVAGPAGCGKSALALAAARRVHAGYADGVLSVDLAAARTPEDVTREIRRLLRLPERGSLPRLLADRHLLLVLDNVDHLTDSCAGLVDDVVQVGRRVSALVTSREPLGLAYESVWRLPPLPALTTGPDGVRGMPAVQLFARRAAQARPGFEVSAKEVGTVAVICGLLDRLPLAVELAADRMADESLDELLRRLDDPLTALRRPGRRGQPAHQTSLSAALQRSLDCLTPAERWCFVRLGALPRLFGLDEVDRVCGAAPWWRLRTSVVLDGLVAKSLVTVRHHAGRPTYAMLRTVHQFAARLLAGELGQYGSAPALSGRVG</sequence>
<evidence type="ECO:0000256" key="4">
    <source>
        <dbReference type="SAM" id="MobiDB-lite"/>
    </source>
</evidence>
<dbReference type="PANTHER" id="PTHR47691">
    <property type="entry name" value="REGULATOR-RELATED"/>
    <property type="match status" value="1"/>
</dbReference>
<dbReference type="SMART" id="SM00382">
    <property type="entry name" value="AAA"/>
    <property type="match status" value="1"/>
</dbReference>
<dbReference type="PRINTS" id="PR00364">
    <property type="entry name" value="DISEASERSIST"/>
</dbReference>
<dbReference type="InterPro" id="IPR016032">
    <property type="entry name" value="Sig_transdc_resp-reg_C-effctor"/>
</dbReference>
<dbReference type="EMBL" id="JBEXRX010000060">
    <property type="protein sequence ID" value="MEU0154101.1"/>
    <property type="molecule type" value="Genomic_DNA"/>
</dbReference>
<dbReference type="Pfam" id="PF03704">
    <property type="entry name" value="BTAD"/>
    <property type="match status" value="1"/>
</dbReference>
<comment type="caution">
    <text evidence="6">The sequence shown here is derived from an EMBL/GenBank/DDBJ whole genome shotgun (WGS) entry which is preliminary data.</text>
</comment>
<proteinExistence type="inferred from homology"/>
<dbReference type="SMART" id="SM00862">
    <property type="entry name" value="Trans_reg_C"/>
    <property type="match status" value="1"/>
</dbReference>
<dbReference type="InterPro" id="IPR003593">
    <property type="entry name" value="AAA+_ATPase"/>
</dbReference>
<dbReference type="SUPFAM" id="SSF52540">
    <property type="entry name" value="P-loop containing nucleoside triphosphate hydrolases"/>
    <property type="match status" value="1"/>
</dbReference>
<dbReference type="SMART" id="SM01043">
    <property type="entry name" value="BTAD"/>
    <property type="match status" value="1"/>
</dbReference>
<organism evidence="6 7">
    <name type="scientific">Micromonospora fulviviridis</name>
    <dbReference type="NCBI Taxonomy" id="47860"/>
    <lineage>
        <taxon>Bacteria</taxon>
        <taxon>Bacillati</taxon>
        <taxon>Actinomycetota</taxon>
        <taxon>Actinomycetes</taxon>
        <taxon>Micromonosporales</taxon>
        <taxon>Micromonosporaceae</taxon>
        <taxon>Micromonospora</taxon>
    </lineage>
</organism>
<evidence type="ECO:0000259" key="5">
    <source>
        <dbReference type="PROSITE" id="PS51755"/>
    </source>
</evidence>
<dbReference type="InterPro" id="IPR005158">
    <property type="entry name" value="BTAD"/>
</dbReference>
<name>A0ABV2VMS6_9ACTN</name>
<dbReference type="Gene3D" id="1.10.10.10">
    <property type="entry name" value="Winged helix-like DNA-binding domain superfamily/Winged helix DNA-binding domain"/>
    <property type="match status" value="1"/>
</dbReference>
<dbReference type="Gene3D" id="3.40.50.300">
    <property type="entry name" value="P-loop containing nucleotide triphosphate hydrolases"/>
    <property type="match status" value="1"/>
</dbReference>
<dbReference type="InterPro" id="IPR001867">
    <property type="entry name" value="OmpR/PhoB-type_DNA-bd"/>
</dbReference>
<evidence type="ECO:0000313" key="7">
    <source>
        <dbReference type="Proteomes" id="UP001550348"/>
    </source>
</evidence>
<dbReference type="SUPFAM" id="SSF48452">
    <property type="entry name" value="TPR-like"/>
    <property type="match status" value="1"/>
</dbReference>
<keyword evidence="2 3" id="KW-0238">DNA-binding</keyword>
<feature type="domain" description="OmpR/PhoB-type" evidence="5">
    <location>
        <begin position="1"/>
        <end position="101"/>
    </location>
</feature>
<feature type="region of interest" description="Disordered" evidence="4">
    <location>
        <begin position="254"/>
        <end position="283"/>
    </location>
</feature>
<dbReference type="CDD" id="cd15831">
    <property type="entry name" value="BTAD"/>
    <property type="match status" value="1"/>
</dbReference>
<protein>
    <submittedName>
        <fullName evidence="6">BTAD domain-containing putative transcriptional regulator</fullName>
    </submittedName>
</protein>
<dbReference type="Proteomes" id="UP001550348">
    <property type="component" value="Unassembled WGS sequence"/>
</dbReference>